<dbReference type="RefSeq" id="YP_004894773.1">
    <property type="nucleotide sequence ID" value="NC_016072.1"/>
</dbReference>
<dbReference type="EMBL" id="JN258408">
    <property type="protein sequence ID" value="AEQ33435.1"/>
    <property type="molecule type" value="Genomic_DNA"/>
</dbReference>
<accession>G5CR83</accession>
<reference evidence="1" key="1">
    <citation type="journal article" date="2011" name="Proc. Natl. Acad. Sci. U.S.A.">
        <title>Distant Mimivirus relative with a larger genome highlights the fundamental features of Megaviridae.</title>
        <authorList>
            <person name="Arslan D."/>
            <person name="Legendre M."/>
            <person name="Seltzer V."/>
            <person name="Abergel C."/>
            <person name="Claverie J.M."/>
        </authorList>
    </citation>
    <scope>NUCLEOTIDE SEQUENCE [LARGE SCALE GENOMIC DNA]</scope>
</reference>
<proteinExistence type="predicted"/>
<evidence type="ECO:0000313" key="1">
    <source>
        <dbReference type="EMBL" id="AEQ33435.1"/>
    </source>
</evidence>
<protein>
    <submittedName>
        <fullName evidence="1">Uncharacterized protein mg722</fullName>
    </submittedName>
</protein>
<organism evidence="1">
    <name type="scientific">Megavirus chiliensis</name>
    <dbReference type="NCBI Taxonomy" id="1094892"/>
    <lineage>
        <taxon>Viruses</taxon>
        <taxon>Varidnaviria</taxon>
        <taxon>Bamfordvirae</taxon>
        <taxon>Nucleocytoviricota</taxon>
        <taxon>Megaviricetes</taxon>
        <taxon>Imitervirales</taxon>
        <taxon>Mimiviridae</taxon>
        <taxon>Megamimivirinae</taxon>
        <taxon>Megavirus</taxon>
        <taxon>Megavirus chilense</taxon>
    </lineage>
</organism>
<dbReference type="KEGG" id="vg:11257313"/>
<dbReference type="OrthoDB" id="41507at10239"/>
<gene>
    <name evidence="1" type="primary">mg722</name>
</gene>
<dbReference type="GeneID" id="11257313"/>
<sequence length="98" mass="11635">MYQRKYFSLLNHIMTSRYSYTNYTGNPYIHYHGIPYNENINDQIPSNNGNRSIIRSNQIPSDTGYVTVTPNARNDPEIDTWTKSMRKDNLYNRYTNKC</sequence>
<name>G5CR83_9VIRU</name>